<feature type="compositionally biased region" description="Low complexity" evidence="1">
    <location>
        <begin position="69"/>
        <end position="78"/>
    </location>
</feature>
<accession>A0A0A9CRF2</accession>
<name>A0A0A9CRF2_ARUDO</name>
<reference evidence="2" key="2">
    <citation type="journal article" date="2015" name="Data Brief">
        <title>Shoot transcriptome of the giant reed, Arundo donax.</title>
        <authorList>
            <person name="Barrero R.A."/>
            <person name="Guerrero F.D."/>
            <person name="Moolhuijzen P."/>
            <person name="Goolsby J.A."/>
            <person name="Tidwell J."/>
            <person name="Bellgard S.E."/>
            <person name="Bellgard M.I."/>
        </authorList>
    </citation>
    <scope>NUCLEOTIDE SEQUENCE</scope>
    <source>
        <tissue evidence="2">Shoot tissue taken approximately 20 cm above the soil surface</tissue>
    </source>
</reference>
<evidence type="ECO:0000256" key="1">
    <source>
        <dbReference type="SAM" id="MobiDB-lite"/>
    </source>
</evidence>
<dbReference type="AlphaFoldDB" id="A0A0A9CRF2"/>
<organism evidence="2">
    <name type="scientific">Arundo donax</name>
    <name type="common">Giant reed</name>
    <name type="synonym">Donax arundinaceus</name>
    <dbReference type="NCBI Taxonomy" id="35708"/>
    <lineage>
        <taxon>Eukaryota</taxon>
        <taxon>Viridiplantae</taxon>
        <taxon>Streptophyta</taxon>
        <taxon>Embryophyta</taxon>
        <taxon>Tracheophyta</taxon>
        <taxon>Spermatophyta</taxon>
        <taxon>Magnoliopsida</taxon>
        <taxon>Liliopsida</taxon>
        <taxon>Poales</taxon>
        <taxon>Poaceae</taxon>
        <taxon>PACMAD clade</taxon>
        <taxon>Arundinoideae</taxon>
        <taxon>Arundineae</taxon>
        <taxon>Arundo</taxon>
    </lineage>
</organism>
<protein>
    <submittedName>
        <fullName evidence="2">Uncharacterized protein</fullName>
    </submittedName>
</protein>
<proteinExistence type="predicted"/>
<sequence>MEQDRRRPHHARLPRPTGLRADAARRAAEPQQPEQLPLRSAHGAGAQPHAEHQAPEPEQWGVRAGGGAIDPAAAKAAAGGEGKGAGAGIRA</sequence>
<feature type="compositionally biased region" description="Basic residues" evidence="1">
    <location>
        <begin position="1"/>
        <end position="13"/>
    </location>
</feature>
<feature type="region of interest" description="Disordered" evidence="1">
    <location>
        <begin position="1"/>
        <end position="91"/>
    </location>
</feature>
<dbReference type="EMBL" id="GBRH01219764">
    <property type="protein sequence ID" value="JAD78131.1"/>
    <property type="molecule type" value="Transcribed_RNA"/>
</dbReference>
<reference evidence="2" key="1">
    <citation type="submission" date="2014-09" db="EMBL/GenBank/DDBJ databases">
        <authorList>
            <person name="Magalhaes I.L.F."/>
            <person name="Oliveira U."/>
            <person name="Santos F.R."/>
            <person name="Vidigal T.H.D.A."/>
            <person name="Brescovit A.D."/>
            <person name="Santos A.J."/>
        </authorList>
    </citation>
    <scope>NUCLEOTIDE SEQUENCE</scope>
    <source>
        <tissue evidence="2">Shoot tissue taken approximately 20 cm above the soil surface</tissue>
    </source>
</reference>
<feature type="compositionally biased region" description="Gly residues" evidence="1">
    <location>
        <begin position="79"/>
        <end position="91"/>
    </location>
</feature>
<evidence type="ECO:0000313" key="2">
    <source>
        <dbReference type="EMBL" id="JAD78131.1"/>
    </source>
</evidence>